<keyword evidence="1" id="KW-0472">Membrane</keyword>
<dbReference type="AlphaFoldDB" id="A0A4R8DGK4"/>
<name>A0A4R8DGK4_9BACT</name>
<dbReference type="InterPro" id="IPR024422">
    <property type="entry name" value="Protein_unknown_function_OB"/>
</dbReference>
<organism evidence="2 3">
    <name type="scientific">Dinghuibacter silviterrae</name>
    <dbReference type="NCBI Taxonomy" id="1539049"/>
    <lineage>
        <taxon>Bacteria</taxon>
        <taxon>Pseudomonadati</taxon>
        <taxon>Bacteroidota</taxon>
        <taxon>Chitinophagia</taxon>
        <taxon>Chitinophagales</taxon>
        <taxon>Chitinophagaceae</taxon>
        <taxon>Dinghuibacter</taxon>
    </lineage>
</organism>
<dbReference type="RefSeq" id="WP_133997394.1">
    <property type="nucleotide sequence ID" value="NZ_SODV01000002.1"/>
</dbReference>
<protein>
    <submittedName>
        <fullName evidence="2">Putative nucleic acid binding protein</fullName>
    </submittedName>
</protein>
<reference evidence="2 3" key="1">
    <citation type="submission" date="2019-03" db="EMBL/GenBank/DDBJ databases">
        <title>Genomic Encyclopedia of Type Strains, Phase IV (KMG-IV): sequencing the most valuable type-strain genomes for metagenomic binning, comparative biology and taxonomic classification.</title>
        <authorList>
            <person name="Goeker M."/>
        </authorList>
    </citation>
    <scope>NUCLEOTIDE SEQUENCE [LARGE SCALE GENOMIC DNA]</scope>
    <source>
        <strain evidence="2 3">DSM 100059</strain>
    </source>
</reference>
<keyword evidence="1" id="KW-1133">Transmembrane helix</keyword>
<proteinExistence type="predicted"/>
<dbReference type="Proteomes" id="UP000294498">
    <property type="component" value="Unassembled WGS sequence"/>
</dbReference>
<keyword evidence="1" id="KW-0812">Transmembrane</keyword>
<evidence type="ECO:0000313" key="3">
    <source>
        <dbReference type="Proteomes" id="UP000294498"/>
    </source>
</evidence>
<dbReference type="OrthoDB" id="673558at2"/>
<comment type="caution">
    <text evidence="2">The sequence shown here is derived from an EMBL/GenBank/DDBJ whole genome shotgun (WGS) entry which is preliminary data.</text>
</comment>
<accession>A0A4R8DGK4</accession>
<dbReference type="EMBL" id="SODV01000002">
    <property type="protein sequence ID" value="TDW96625.1"/>
    <property type="molecule type" value="Genomic_DNA"/>
</dbReference>
<evidence type="ECO:0000313" key="2">
    <source>
        <dbReference type="EMBL" id="TDW96625.1"/>
    </source>
</evidence>
<feature type="transmembrane region" description="Helical" evidence="1">
    <location>
        <begin position="7"/>
        <end position="28"/>
    </location>
</feature>
<dbReference type="Pfam" id="PF12869">
    <property type="entry name" value="tRNA_anti-like"/>
    <property type="match status" value="1"/>
</dbReference>
<evidence type="ECO:0000256" key="1">
    <source>
        <dbReference type="SAM" id="Phobius"/>
    </source>
</evidence>
<gene>
    <name evidence="2" type="ORF">EDB95_4459</name>
</gene>
<sequence>MRKKNIFIAGAILLAILILCGGYGWYLYNKPHQGVDGVRTTAKLEADTLFNAFQADENRANGLYLGKVLEVRGKMAAQTPGSLQLTCGNAMGGINCSLAPGQTLPKADTSAFITIKGRCTGYLMDVNLVDCIIEQIEQ</sequence>
<keyword evidence="3" id="KW-1185">Reference proteome</keyword>